<dbReference type="PANTHER" id="PTHR15367:SF2">
    <property type="entry name" value="DNA-DIRECTED RNA POLYMERASE III SUBUNIT"/>
    <property type="match status" value="1"/>
</dbReference>
<name>A0A9P6WME3_9ASCO</name>
<accession>A0A9P6WME3</accession>
<sequence>MSFRDRKQGVALPFGLDWADIQQNPTETLEFPIPINGKPTKIEMDCFQQFTNLTNIMKDSTFYSGNLKSIAQEESTKDKRKSNIVYLEGGVNDGLKRYSDKYRKKIRIGKSINDHPFILQFFPNELHSVMVSKQGKKSINVSKYKKGSKMDMNIDKLIKSAEERQKEILQRLNEVANNNEDDDNLDDIDNQVEEEENFDDDFEDDEDDDYNAEKYFNDGDDFDEQDDGDDEAAF</sequence>
<dbReference type="PANTHER" id="PTHR15367">
    <property type="entry name" value="DNA-DIRECTED RNA POLYMERASE III"/>
    <property type="match status" value="1"/>
</dbReference>
<feature type="compositionally biased region" description="Acidic residues" evidence="5">
    <location>
        <begin position="179"/>
        <end position="210"/>
    </location>
</feature>
<dbReference type="GO" id="GO:0005666">
    <property type="term" value="C:RNA polymerase III complex"/>
    <property type="evidence" value="ECO:0007669"/>
    <property type="project" value="UniProtKB-UniRule"/>
</dbReference>
<gene>
    <name evidence="6" type="ORF">C6P40_004464</name>
</gene>
<protein>
    <recommendedName>
        <fullName evidence="4">DNA-directed RNA polymerase III subunit</fullName>
    </recommendedName>
</protein>
<feature type="compositionally biased region" description="Acidic residues" evidence="5">
    <location>
        <begin position="218"/>
        <end position="234"/>
    </location>
</feature>
<comment type="similarity">
    <text evidence="2 4">Belongs to the eukaryotic RPC7 RNA polymerase subunit family.</text>
</comment>
<dbReference type="GO" id="GO:0006383">
    <property type="term" value="P:transcription by RNA polymerase III"/>
    <property type="evidence" value="ECO:0007669"/>
    <property type="project" value="UniProtKB-UniRule"/>
</dbReference>
<comment type="function">
    <text evidence="4">DNA-dependent RNA polymerase catalyzes the transcription of DNA into RNA using the four ribonucleoside triphosphates as substrates. Specific peripheric component of RNA polymerase III which synthesizes small RNAs, such as 5S rRNA and tRNAs.</text>
</comment>
<evidence type="ECO:0000313" key="7">
    <source>
        <dbReference type="Proteomes" id="UP000697127"/>
    </source>
</evidence>
<dbReference type="PIRSF" id="PIRSF000777">
    <property type="entry name" value="RNA_polIII_C31"/>
    <property type="match status" value="1"/>
</dbReference>
<evidence type="ECO:0000256" key="4">
    <source>
        <dbReference type="PIRNR" id="PIRNR000777"/>
    </source>
</evidence>
<evidence type="ECO:0000256" key="1">
    <source>
        <dbReference type="ARBA" id="ARBA00004123"/>
    </source>
</evidence>
<comment type="subunit">
    <text evidence="4">Component of the RNA polymerase III (Pol III) complex.</text>
</comment>
<dbReference type="EMBL" id="PUHW01000060">
    <property type="protein sequence ID" value="KAG0689805.1"/>
    <property type="molecule type" value="Genomic_DNA"/>
</dbReference>
<feature type="region of interest" description="Disordered" evidence="5">
    <location>
        <begin position="175"/>
        <end position="234"/>
    </location>
</feature>
<dbReference type="OrthoDB" id="5377312at2759"/>
<evidence type="ECO:0000256" key="5">
    <source>
        <dbReference type="SAM" id="MobiDB-lite"/>
    </source>
</evidence>
<comment type="subcellular location">
    <subcellularLocation>
        <location evidence="1 4">Nucleus</location>
    </subcellularLocation>
</comment>
<dbReference type="Proteomes" id="UP000697127">
    <property type="component" value="Unassembled WGS sequence"/>
</dbReference>
<dbReference type="AlphaFoldDB" id="A0A9P6WME3"/>
<comment type="caution">
    <text evidence="6">The sequence shown here is derived from an EMBL/GenBank/DDBJ whole genome shotgun (WGS) entry which is preliminary data.</text>
</comment>
<evidence type="ECO:0000256" key="2">
    <source>
        <dbReference type="ARBA" id="ARBA00008352"/>
    </source>
</evidence>
<evidence type="ECO:0000313" key="6">
    <source>
        <dbReference type="EMBL" id="KAG0689805.1"/>
    </source>
</evidence>
<keyword evidence="3 4" id="KW-0539">Nucleus</keyword>
<reference evidence="6" key="1">
    <citation type="submission" date="2020-11" db="EMBL/GenBank/DDBJ databases">
        <title>Kefir isolates.</title>
        <authorList>
            <person name="Marcisauskas S."/>
            <person name="Kim Y."/>
            <person name="Blasche S."/>
        </authorList>
    </citation>
    <scope>NUCLEOTIDE SEQUENCE</scope>
    <source>
        <strain evidence="6">Olga-1</strain>
    </source>
</reference>
<dbReference type="Pfam" id="PF11705">
    <property type="entry name" value="RNA_pol_3_Rpc31"/>
    <property type="match status" value="1"/>
</dbReference>
<organism evidence="6 7">
    <name type="scientific">Pichia californica</name>
    <dbReference type="NCBI Taxonomy" id="460514"/>
    <lineage>
        <taxon>Eukaryota</taxon>
        <taxon>Fungi</taxon>
        <taxon>Dikarya</taxon>
        <taxon>Ascomycota</taxon>
        <taxon>Saccharomycotina</taxon>
        <taxon>Pichiomycetes</taxon>
        <taxon>Pichiales</taxon>
        <taxon>Pichiaceae</taxon>
        <taxon>Pichia</taxon>
    </lineage>
</organism>
<keyword evidence="7" id="KW-1185">Reference proteome</keyword>
<evidence type="ECO:0000256" key="3">
    <source>
        <dbReference type="ARBA" id="ARBA00023242"/>
    </source>
</evidence>
<proteinExistence type="inferred from homology"/>
<dbReference type="InterPro" id="IPR024661">
    <property type="entry name" value="RNA_pol_III_Rpc31"/>
</dbReference>